<evidence type="ECO:0000313" key="1">
    <source>
        <dbReference type="EMBL" id="OGX87052.1"/>
    </source>
</evidence>
<accession>A0A1G1T845</accession>
<dbReference type="AlphaFoldDB" id="A0A1G1T845"/>
<dbReference type="Proteomes" id="UP000176294">
    <property type="component" value="Unassembled WGS sequence"/>
</dbReference>
<proteinExistence type="predicted"/>
<dbReference type="RefSeq" id="WP_070726676.1">
    <property type="nucleotide sequence ID" value="NZ_MDZB01000093.1"/>
</dbReference>
<dbReference type="EMBL" id="MDZB01000093">
    <property type="protein sequence ID" value="OGX87052.1"/>
    <property type="molecule type" value="Genomic_DNA"/>
</dbReference>
<keyword evidence="2" id="KW-1185">Reference proteome</keyword>
<name>A0A1G1T845_9BACT</name>
<protein>
    <submittedName>
        <fullName evidence="1">Uncharacterized protein</fullName>
    </submittedName>
</protein>
<comment type="caution">
    <text evidence="1">The sequence shown here is derived from an EMBL/GenBank/DDBJ whole genome shotgun (WGS) entry which is preliminary data.</text>
</comment>
<reference evidence="1 2" key="1">
    <citation type="submission" date="2016-08" db="EMBL/GenBank/DDBJ databases">
        <title>Hymenobacter coccineus sp. nov., Hymenobacter lapidarius sp. nov. and Hymenobacter glacialis sp. nov., isolated from Antarctic soil.</title>
        <authorList>
            <person name="Sedlacek I."/>
            <person name="Kralova S."/>
            <person name="Kyrova K."/>
            <person name="Maslanova I."/>
            <person name="Stankova E."/>
            <person name="Vrbovska V."/>
            <person name="Nemec M."/>
            <person name="Bartak M."/>
            <person name="Svec P."/>
            <person name="Busse H.-J."/>
            <person name="Pantucek R."/>
        </authorList>
    </citation>
    <scope>NUCLEOTIDE SEQUENCE [LARGE SCALE GENOMIC DNA]</scope>
    <source>
        <strain evidence="1 2">CCM 8643</strain>
    </source>
</reference>
<sequence length="93" mass="10640">MPRRPPYQAHPPTETTRPVKFTYHENVPYVTPKQLRKQYGLSKAQVQEVLAAAGAHIRQSCDPDYPRYAWEDCLAFFSGLTPDLPLDAEPLEK</sequence>
<gene>
    <name evidence="1" type="ORF">BEN47_12140</name>
</gene>
<organism evidence="1 2">
    <name type="scientific">Hymenobacter lapidarius</name>
    <dbReference type="NCBI Taxonomy" id="1908237"/>
    <lineage>
        <taxon>Bacteria</taxon>
        <taxon>Pseudomonadati</taxon>
        <taxon>Bacteroidota</taxon>
        <taxon>Cytophagia</taxon>
        <taxon>Cytophagales</taxon>
        <taxon>Hymenobacteraceae</taxon>
        <taxon>Hymenobacter</taxon>
    </lineage>
</organism>
<evidence type="ECO:0000313" key="2">
    <source>
        <dbReference type="Proteomes" id="UP000176294"/>
    </source>
</evidence>